<evidence type="ECO:0000256" key="1">
    <source>
        <dbReference type="SAM" id="MobiDB-lite"/>
    </source>
</evidence>
<feature type="compositionally biased region" description="Low complexity" evidence="1">
    <location>
        <begin position="191"/>
        <end position="203"/>
    </location>
</feature>
<dbReference type="SUPFAM" id="SSF50346">
    <property type="entry name" value="PRC-barrel domain"/>
    <property type="match status" value="1"/>
</dbReference>
<feature type="signal peptide" evidence="2">
    <location>
        <begin position="1"/>
        <end position="22"/>
    </location>
</feature>
<sequence length="214" mass="20749">MKKSLIVASLAAVSMTPLAAHAQAAPAGAAPAAAAPAAASTPTVGAKVFDTQGGEVGTIEKLEGTNAVVYTGTKRATLPVSAIAKSDKGLVISMTQAQLNAAVAAAETKTAGALDTALVADAKIKSKDGQQVGTVQKVEGDNVTVALTDGNPVTITKQYLSVGADGGLALTMNSAEFKSAVAAASQSASTATAGADAKANTNAQSAATEAPAGN</sequence>
<reference evidence="3 4" key="1">
    <citation type="submission" date="2020-08" db="EMBL/GenBank/DDBJ databases">
        <title>Functional genomics of gut bacteria from endangered species of beetles.</title>
        <authorList>
            <person name="Carlos-Shanley C."/>
        </authorList>
    </citation>
    <scope>NUCLEOTIDE SEQUENCE [LARGE SCALE GENOMIC DNA]</scope>
    <source>
        <strain evidence="3 4">S00245</strain>
    </source>
</reference>
<feature type="region of interest" description="Disordered" evidence="1">
    <location>
        <begin position="191"/>
        <end position="214"/>
    </location>
</feature>
<protein>
    <recommendedName>
        <fullName evidence="5">PRC-barrel domain-containing protein</fullName>
    </recommendedName>
</protein>
<evidence type="ECO:0000313" key="3">
    <source>
        <dbReference type="EMBL" id="MBB4859813.1"/>
    </source>
</evidence>
<comment type="caution">
    <text evidence="3">The sequence shown here is derived from an EMBL/GenBank/DDBJ whole genome shotgun (WGS) entry which is preliminary data.</text>
</comment>
<evidence type="ECO:0008006" key="5">
    <source>
        <dbReference type="Google" id="ProtNLM"/>
    </source>
</evidence>
<dbReference type="AlphaFoldDB" id="A0A7W7KCQ7"/>
<dbReference type="InterPro" id="IPR011033">
    <property type="entry name" value="PRC_barrel-like_sf"/>
</dbReference>
<keyword evidence="4" id="KW-1185">Reference proteome</keyword>
<evidence type="ECO:0000256" key="2">
    <source>
        <dbReference type="SAM" id="SignalP"/>
    </source>
</evidence>
<evidence type="ECO:0000313" key="4">
    <source>
        <dbReference type="Proteomes" id="UP000555448"/>
    </source>
</evidence>
<name>A0A7W7KCQ7_9SPHN</name>
<dbReference type="Proteomes" id="UP000555448">
    <property type="component" value="Unassembled WGS sequence"/>
</dbReference>
<feature type="chain" id="PRO_5031213218" description="PRC-barrel domain-containing protein" evidence="2">
    <location>
        <begin position="23"/>
        <end position="214"/>
    </location>
</feature>
<organism evidence="3 4">
    <name type="scientific">Novosphingobium chloroacetimidivorans</name>
    <dbReference type="NCBI Taxonomy" id="1428314"/>
    <lineage>
        <taxon>Bacteria</taxon>
        <taxon>Pseudomonadati</taxon>
        <taxon>Pseudomonadota</taxon>
        <taxon>Alphaproteobacteria</taxon>
        <taxon>Sphingomonadales</taxon>
        <taxon>Sphingomonadaceae</taxon>
        <taxon>Novosphingobium</taxon>
    </lineage>
</organism>
<keyword evidence="2" id="KW-0732">Signal</keyword>
<dbReference type="EMBL" id="JACHLR010000014">
    <property type="protein sequence ID" value="MBB4859813.1"/>
    <property type="molecule type" value="Genomic_DNA"/>
</dbReference>
<accession>A0A7W7KCQ7</accession>
<dbReference type="RefSeq" id="WP_184247420.1">
    <property type="nucleotide sequence ID" value="NZ_JACHLR010000014.1"/>
</dbReference>
<proteinExistence type="predicted"/>
<gene>
    <name evidence="3" type="ORF">HNO88_003145</name>
</gene>